<gene>
    <name evidence="1" type="ORF">S01H4_56341</name>
</gene>
<dbReference type="AlphaFoldDB" id="X1CZ00"/>
<organism evidence="1">
    <name type="scientific">marine sediment metagenome</name>
    <dbReference type="NCBI Taxonomy" id="412755"/>
    <lineage>
        <taxon>unclassified sequences</taxon>
        <taxon>metagenomes</taxon>
        <taxon>ecological metagenomes</taxon>
    </lineage>
</organism>
<protein>
    <recommendedName>
        <fullName evidence="2">Iron-sulfur cluster-binding oxidoreductase</fullName>
    </recommendedName>
</protein>
<dbReference type="PANTHER" id="PTHR42895">
    <property type="entry name" value="IRON-SULFUR CLUSTER-BINDING PROTEIN-RELATED"/>
    <property type="match status" value="1"/>
</dbReference>
<sequence>MADCVPFAYANFHADFLKGKAIAIGCPKLDDLDAYVTKVTQILESSDIKSLRVIHMEVPCCYGLLHIAQEALSKSGKDIPFESVIVGIKGEILKEVGSKGAG</sequence>
<evidence type="ECO:0000313" key="1">
    <source>
        <dbReference type="EMBL" id="GAH13087.1"/>
    </source>
</evidence>
<accession>X1CZ00</accession>
<dbReference type="InterPro" id="IPR052911">
    <property type="entry name" value="Corrinoid_activation_enz"/>
</dbReference>
<proteinExistence type="predicted"/>
<dbReference type="PANTHER" id="PTHR42895:SF1">
    <property type="entry name" value="IRON-SULFUR CLUSTER PROTEIN"/>
    <property type="match status" value="1"/>
</dbReference>
<name>X1CZ00_9ZZZZ</name>
<evidence type="ECO:0008006" key="2">
    <source>
        <dbReference type="Google" id="ProtNLM"/>
    </source>
</evidence>
<reference evidence="1" key="1">
    <citation type="journal article" date="2014" name="Front. Microbiol.">
        <title>High frequency of phylogenetically diverse reductive dehalogenase-homologous genes in deep subseafloor sedimentary metagenomes.</title>
        <authorList>
            <person name="Kawai M."/>
            <person name="Futagami T."/>
            <person name="Toyoda A."/>
            <person name="Takaki Y."/>
            <person name="Nishi S."/>
            <person name="Hori S."/>
            <person name="Arai W."/>
            <person name="Tsubouchi T."/>
            <person name="Morono Y."/>
            <person name="Uchiyama I."/>
            <person name="Ito T."/>
            <person name="Fujiyama A."/>
            <person name="Inagaki F."/>
            <person name="Takami H."/>
        </authorList>
    </citation>
    <scope>NUCLEOTIDE SEQUENCE</scope>
    <source>
        <strain evidence="1">Expedition CK06-06</strain>
    </source>
</reference>
<comment type="caution">
    <text evidence="1">The sequence shown here is derived from an EMBL/GenBank/DDBJ whole genome shotgun (WGS) entry which is preliminary data.</text>
</comment>
<dbReference type="EMBL" id="BART01032637">
    <property type="protein sequence ID" value="GAH13087.1"/>
    <property type="molecule type" value="Genomic_DNA"/>
</dbReference>